<keyword evidence="5 8" id="KW-1133">Transmembrane helix</keyword>
<evidence type="ECO:0000256" key="3">
    <source>
        <dbReference type="ARBA" id="ARBA00022449"/>
    </source>
</evidence>
<evidence type="ECO:0000313" key="11">
    <source>
        <dbReference type="Proteomes" id="UP000050956"/>
    </source>
</evidence>
<comment type="caution">
    <text evidence="10">The sequence shown here is derived from an EMBL/GenBank/DDBJ whole genome shotgun (WGS) entry which is preliminary data.</text>
</comment>
<sequence>MSHSPLLLQLVVILATARLCGLLLRHVGQPPVIGEMAAGIVLGPIILGSVFPQFHAELFTADSLPALSSLSMLGLVLFMFIVGVELRAPQGVRAQFKSAGWVGILSVLAPMALGIGIAPWLHPTLAPEGVGFWPFALFMAAAMSITAFPIMARILKERGMTHSRIGQLSLSAAAIADVFAWIMLALVVALIGSGDGYAGFAKTTLGLVVLCAVVFGALRPAFAWLLRRYAGDGQPSGMVLAALLIGVFACAATTQWLHLHPVFGAFLFGACLPRDDRLLKSLIERLEHVAIIVLMPIFFALAGLNTTGDAFVGAGLGALALIMAAAVLGKVLGGAAGARISGFGWRDSLAVGSLMNARALMELIVIKVGLDAGLIGQELFTLLLVMAIATTVMTGPLLSLFSARPAAPQPAAEPARRSSANEN</sequence>
<dbReference type="GO" id="GO:1902600">
    <property type="term" value="P:proton transmembrane transport"/>
    <property type="evidence" value="ECO:0007669"/>
    <property type="project" value="InterPro"/>
</dbReference>
<dbReference type="OrthoDB" id="9793589at2"/>
<feature type="transmembrane region" description="Helical" evidence="8">
    <location>
        <begin position="286"/>
        <end position="304"/>
    </location>
</feature>
<dbReference type="RefSeq" id="WP_057638443.1">
    <property type="nucleotide sequence ID" value="NZ_LDJM01000029.1"/>
</dbReference>
<keyword evidence="6" id="KW-0406">Ion transport</keyword>
<keyword evidence="4 8" id="KW-0812">Transmembrane</keyword>
<feature type="transmembrane region" description="Helical" evidence="8">
    <location>
        <begin position="98"/>
        <end position="120"/>
    </location>
</feature>
<evidence type="ECO:0000256" key="5">
    <source>
        <dbReference type="ARBA" id="ARBA00022989"/>
    </source>
</evidence>
<accession>A0A0R0D2P4</accession>
<dbReference type="EMBL" id="LDJM01000029">
    <property type="protein sequence ID" value="KRG75590.1"/>
    <property type="molecule type" value="Genomic_DNA"/>
</dbReference>
<feature type="transmembrane region" description="Helical" evidence="8">
    <location>
        <begin position="36"/>
        <end position="54"/>
    </location>
</feature>
<evidence type="ECO:0000256" key="6">
    <source>
        <dbReference type="ARBA" id="ARBA00023065"/>
    </source>
</evidence>
<dbReference type="InterPro" id="IPR006153">
    <property type="entry name" value="Cation/H_exchanger_TM"/>
</dbReference>
<dbReference type="PATRIC" id="fig|336566.3.peg.1714"/>
<name>A0A0R0D2P4_9GAMM</name>
<evidence type="ECO:0000256" key="8">
    <source>
        <dbReference type="SAM" id="Phobius"/>
    </source>
</evidence>
<dbReference type="Gene3D" id="1.20.1530.20">
    <property type="match status" value="1"/>
</dbReference>
<dbReference type="GO" id="GO:0015297">
    <property type="term" value="F:antiporter activity"/>
    <property type="evidence" value="ECO:0007669"/>
    <property type="project" value="UniProtKB-KW"/>
</dbReference>
<evidence type="ECO:0000313" key="10">
    <source>
        <dbReference type="EMBL" id="KRG75590.1"/>
    </source>
</evidence>
<dbReference type="STRING" id="336566.ABB30_11455"/>
<dbReference type="Pfam" id="PF00999">
    <property type="entry name" value="Na_H_Exchanger"/>
    <property type="match status" value="1"/>
</dbReference>
<feature type="domain" description="Cation/H+ exchanger transmembrane" evidence="9">
    <location>
        <begin position="15"/>
        <end position="399"/>
    </location>
</feature>
<evidence type="ECO:0000259" key="9">
    <source>
        <dbReference type="Pfam" id="PF00999"/>
    </source>
</evidence>
<dbReference type="PANTHER" id="PTHR32468:SF0">
    <property type="entry name" value="K(+)_H(+) ANTIPORTER 1"/>
    <property type="match status" value="1"/>
</dbReference>
<evidence type="ECO:0000256" key="1">
    <source>
        <dbReference type="ARBA" id="ARBA00004141"/>
    </source>
</evidence>
<keyword evidence="2" id="KW-0813">Transport</keyword>
<dbReference type="InterPro" id="IPR050794">
    <property type="entry name" value="CPA2_transporter"/>
</dbReference>
<feature type="transmembrane region" description="Helical" evidence="8">
    <location>
        <begin position="167"/>
        <end position="192"/>
    </location>
</feature>
<keyword evidence="3" id="KW-0050">Antiport</keyword>
<reference evidence="10 11" key="1">
    <citation type="submission" date="2015-05" db="EMBL/GenBank/DDBJ databases">
        <title>Genome sequencing and analysis of members of genus Stenotrophomonas.</title>
        <authorList>
            <person name="Patil P.P."/>
            <person name="Midha S."/>
            <person name="Patil P.B."/>
        </authorList>
    </citation>
    <scope>NUCLEOTIDE SEQUENCE [LARGE SCALE GENOMIC DNA]</scope>
    <source>
        <strain evidence="10 11">DSM 24757</strain>
    </source>
</reference>
<feature type="transmembrane region" description="Helical" evidence="8">
    <location>
        <begin position="311"/>
        <end position="329"/>
    </location>
</feature>
<feature type="transmembrane region" description="Helical" evidence="8">
    <location>
        <begin position="6"/>
        <end position="24"/>
    </location>
</feature>
<protein>
    <submittedName>
        <fullName evidence="10">Na+/H+-exchanging protein</fullName>
    </submittedName>
</protein>
<keyword evidence="11" id="KW-1185">Reference proteome</keyword>
<dbReference type="Proteomes" id="UP000050956">
    <property type="component" value="Unassembled WGS sequence"/>
</dbReference>
<keyword evidence="7 8" id="KW-0472">Membrane</keyword>
<feature type="transmembrane region" description="Helical" evidence="8">
    <location>
        <begin position="204"/>
        <end position="226"/>
    </location>
</feature>
<evidence type="ECO:0000256" key="4">
    <source>
        <dbReference type="ARBA" id="ARBA00022692"/>
    </source>
</evidence>
<organism evidence="10 11">
    <name type="scientific">Stenotrophomonas ginsengisoli</name>
    <dbReference type="NCBI Taxonomy" id="336566"/>
    <lineage>
        <taxon>Bacteria</taxon>
        <taxon>Pseudomonadati</taxon>
        <taxon>Pseudomonadota</taxon>
        <taxon>Gammaproteobacteria</taxon>
        <taxon>Lysobacterales</taxon>
        <taxon>Lysobacteraceae</taxon>
        <taxon>Stenotrophomonas</taxon>
    </lineage>
</organism>
<feature type="transmembrane region" description="Helical" evidence="8">
    <location>
        <begin position="238"/>
        <end position="257"/>
    </location>
</feature>
<feature type="transmembrane region" description="Helical" evidence="8">
    <location>
        <begin position="132"/>
        <end position="155"/>
    </location>
</feature>
<evidence type="ECO:0000256" key="7">
    <source>
        <dbReference type="ARBA" id="ARBA00023136"/>
    </source>
</evidence>
<feature type="transmembrane region" description="Helical" evidence="8">
    <location>
        <begin position="382"/>
        <end position="401"/>
    </location>
</feature>
<proteinExistence type="predicted"/>
<dbReference type="PANTHER" id="PTHR32468">
    <property type="entry name" value="CATION/H + ANTIPORTER"/>
    <property type="match status" value="1"/>
</dbReference>
<dbReference type="GO" id="GO:0016020">
    <property type="term" value="C:membrane"/>
    <property type="evidence" value="ECO:0007669"/>
    <property type="project" value="UniProtKB-SubCell"/>
</dbReference>
<gene>
    <name evidence="10" type="ORF">ABB30_11455</name>
</gene>
<evidence type="ECO:0000256" key="2">
    <source>
        <dbReference type="ARBA" id="ARBA00022448"/>
    </source>
</evidence>
<dbReference type="InterPro" id="IPR038770">
    <property type="entry name" value="Na+/solute_symporter_sf"/>
</dbReference>
<feature type="transmembrane region" description="Helical" evidence="8">
    <location>
        <begin position="66"/>
        <end position="86"/>
    </location>
</feature>
<comment type="subcellular location">
    <subcellularLocation>
        <location evidence="1">Membrane</location>
        <topology evidence="1">Multi-pass membrane protein</topology>
    </subcellularLocation>
</comment>
<dbReference type="AlphaFoldDB" id="A0A0R0D2P4"/>